<dbReference type="AlphaFoldDB" id="A0AAV6YTS0"/>
<dbReference type="EMBL" id="WNYA01011642">
    <property type="protein sequence ID" value="KAG8540086.1"/>
    <property type="molecule type" value="Genomic_DNA"/>
</dbReference>
<evidence type="ECO:0000313" key="1">
    <source>
        <dbReference type="EMBL" id="KAG8540086.1"/>
    </source>
</evidence>
<gene>
    <name evidence="1" type="ORF">GDO81_019873</name>
</gene>
<comment type="caution">
    <text evidence="1">The sequence shown here is derived from an EMBL/GenBank/DDBJ whole genome shotgun (WGS) entry which is preliminary data.</text>
</comment>
<dbReference type="Proteomes" id="UP000824782">
    <property type="component" value="Unassembled WGS sequence"/>
</dbReference>
<keyword evidence="2" id="KW-1185">Reference proteome</keyword>
<protein>
    <submittedName>
        <fullName evidence="1">Uncharacterized protein</fullName>
    </submittedName>
</protein>
<accession>A0AAV6YTS0</accession>
<organism evidence="1 2">
    <name type="scientific">Engystomops pustulosus</name>
    <name type="common">Tungara frog</name>
    <name type="synonym">Physalaemus pustulosus</name>
    <dbReference type="NCBI Taxonomy" id="76066"/>
    <lineage>
        <taxon>Eukaryota</taxon>
        <taxon>Metazoa</taxon>
        <taxon>Chordata</taxon>
        <taxon>Craniata</taxon>
        <taxon>Vertebrata</taxon>
        <taxon>Euteleostomi</taxon>
        <taxon>Amphibia</taxon>
        <taxon>Batrachia</taxon>
        <taxon>Anura</taxon>
        <taxon>Neobatrachia</taxon>
        <taxon>Hyloidea</taxon>
        <taxon>Leptodactylidae</taxon>
        <taxon>Leiuperinae</taxon>
        <taxon>Engystomops</taxon>
    </lineage>
</organism>
<name>A0AAV6YTS0_ENGPU</name>
<sequence>MNRKLQQCKSAAVFSMASRWRPHLDLYSAPITSKASQAPPAQYYRSSGCDWSIQGKGRKGDIAGIYSRVRGCSTPDYFCLVLQSQPKL</sequence>
<proteinExistence type="predicted"/>
<evidence type="ECO:0000313" key="2">
    <source>
        <dbReference type="Proteomes" id="UP000824782"/>
    </source>
</evidence>
<reference evidence="1" key="1">
    <citation type="thesis" date="2020" institute="ProQuest LLC" country="789 East Eisenhower Parkway, Ann Arbor, MI, USA">
        <title>Comparative Genomics and Chromosome Evolution.</title>
        <authorList>
            <person name="Mudd A.B."/>
        </authorList>
    </citation>
    <scope>NUCLEOTIDE SEQUENCE</scope>
    <source>
        <strain evidence="1">237g6f4</strain>
        <tissue evidence="1">Blood</tissue>
    </source>
</reference>